<evidence type="ECO:0000256" key="7">
    <source>
        <dbReference type="ARBA" id="ARBA00023017"/>
    </source>
</evidence>
<keyword evidence="7" id="KW-0243">Dynein</keyword>
<feature type="region of interest" description="Disordered" evidence="12">
    <location>
        <begin position="136"/>
        <end position="162"/>
    </location>
</feature>
<organism evidence="13 14">
    <name type="scientific">Argiope bruennichi</name>
    <name type="common">Wasp spider</name>
    <name type="synonym">Aranea bruennichi</name>
    <dbReference type="NCBI Taxonomy" id="94029"/>
    <lineage>
        <taxon>Eukaryota</taxon>
        <taxon>Metazoa</taxon>
        <taxon>Ecdysozoa</taxon>
        <taxon>Arthropoda</taxon>
        <taxon>Chelicerata</taxon>
        <taxon>Arachnida</taxon>
        <taxon>Araneae</taxon>
        <taxon>Araneomorphae</taxon>
        <taxon>Entelegynae</taxon>
        <taxon>Araneoidea</taxon>
        <taxon>Araneidae</taxon>
        <taxon>Argiope</taxon>
    </lineage>
</organism>
<evidence type="ECO:0000256" key="1">
    <source>
        <dbReference type="ARBA" id="ARBA00004430"/>
    </source>
</evidence>
<sequence length="593" mass="67504">MTQMLLTLEELDRDVTTVLTTSSPYIAESAVEFSYKGRAYKPLQNHNRAIIFYEQRGNIKRKALESDKIDAGKGEETVEELDTKRKNKFNFCDRATQTLVFLHVDKETQTEPLPQLVCDGTVSFADIVQAYTEKEAQGKLDDEENSNKSARKSIRKGQKVQNPESQRRFFRFCERMIDQNLLSDVNIDFNFYDTPSDEFKDKGLGSLLALWKFSYQPMKGTPVTGMSWNNFYPDMFAVAFGTYDVTKQRQQGCVCVYSLKCPSYPEKVIPCKLGVYCVEFNKERSYLLAIGFADGTVAVYDMRRNVTSPIAINKTKKLEHNDIVNQVKWLPDNIDGQHHFCSISADCRVINWLLAKSELIPSEVINLREDDTIVGTDEEKKADSMSCGTSISFNPDCSDLFLIGTENGFIHKCSNLCTAQYLNAYKDHNNIVYNIHWNPYHPRVFLSCSADWTIRIWDHTLNESVFTFDLLNEVKDVTWAPFSSSLFAAVTSDGKVHIFDIMMNRQQPTSSYTVYNSKKNINLTSVQFNPVKPVIIIGDDKGSVISFKLSPNLRSSLKAFQTLERSKFAAAEKDKMEKILKLAKNLGNCDEAS</sequence>
<keyword evidence="10" id="KW-0966">Cell projection</keyword>
<dbReference type="AlphaFoldDB" id="A0A8T0F6P6"/>
<dbReference type="GO" id="GO:0045504">
    <property type="term" value="F:dynein heavy chain binding"/>
    <property type="evidence" value="ECO:0007669"/>
    <property type="project" value="TreeGrafter"/>
</dbReference>
<accession>A0A8T0F6P6</accession>
<dbReference type="EMBL" id="JABXBU010000015">
    <property type="protein sequence ID" value="KAF8786082.1"/>
    <property type="molecule type" value="Genomic_DNA"/>
</dbReference>
<keyword evidence="8" id="KW-0505">Motor protein</keyword>
<comment type="caution">
    <text evidence="13">The sequence shown here is derived from an EMBL/GenBank/DDBJ whole genome shotgun (WGS) entry which is preliminary data.</text>
</comment>
<evidence type="ECO:0000256" key="5">
    <source>
        <dbReference type="ARBA" id="ARBA00022701"/>
    </source>
</evidence>
<dbReference type="PROSITE" id="PS50294">
    <property type="entry name" value="WD_REPEATS_REGION"/>
    <property type="match status" value="1"/>
</dbReference>
<dbReference type="GO" id="GO:0005874">
    <property type="term" value="C:microtubule"/>
    <property type="evidence" value="ECO:0007669"/>
    <property type="project" value="UniProtKB-KW"/>
</dbReference>
<keyword evidence="6" id="KW-0677">Repeat</keyword>
<reference evidence="13" key="1">
    <citation type="journal article" date="2020" name="bioRxiv">
        <title>Chromosome-level reference genome of the European wasp spider Argiope bruennichi: a resource for studies on range expansion and evolutionary adaptation.</title>
        <authorList>
            <person name="Sheffer M.M."/>
            <person name="Hoppe A."/>
            <person name="Krehenwinkel H."/>
            <person name="Uhl G."/>
            <person name="Kuss A.W."/>
            <person name="Jensen L."/>
            <person name="Jensen C."/>
            <person name="Gillespie R.G."/>
            <person name="Hoff K.J."/>
            <person name="Prost S."/>
        </authorList>
    </citation>
    <scope>NUCLEOTIDE SEQUENCE</scope>
</reference>
<keyword evidence="14" id="KW-1185">Reference proteome</keyword>
<protein>
    <submittedName>
        <fullName evidence="13">Dynein intermediate chain 1 like protein</fullName>
    </submittedName>
</protein>
<dbReference type="PANTHER" id="PTHR12442">
    <property type="entry name" value="DYNEIN INTERMEDIATE CHAIN"/>
    <property type="match status" value="1"/>
</dbReference>
<evidence type="ECO:0000256" key="9">
    <source>
        <dbReference type="ARBA" id="ARBA00023212"/>
    </source>
</evidence>
<keyword evidence="9" id="KW-0206">Cytoskeleton</keyword>
<dbReference type="InterPro" id="IPR036322">
    <property type="entry name" value="WD40_repeat_dom_sf"/>
</dbReference>
<dbReference type="PANTHER" id="PTHR12442:SF11">
    <property type="entry name" value="DYNEIN AXONEMAL INTERMEDIATE CHAIN 1"/>
    <property type="match status" value="1"/>
</dbReference>
<dbReference type="InterPro" id="IPR050687">
    <property type="entry name" value="Dynein_IC"/>
</dbReference>
<keyword evidence="4 11" id="KW-0853">WD repeat</keyword>
<evidence type="ECO:0000256" key="8">
    <source>
        <dbReference type="ARBA" id="ARBA00023175"/>
    </source>
</evidence>
<proteinExistence type="inferred from homology"/>
<dbReference type="GO" id="GO:0003341">
    <property type="term" value="P:cilium movement"/>
    <property type="evidence" value="ECO:0007669"/>
    <property type="project" value="TreeGrafter"/>
</dbReference>
<keyword evidence="3" id="KW-0963">Cytoplasm</keyword>
<feature type="compositionally biased region" description="Basic residues" evidence="12">
    <location>
        <begin position="149"/>
        <end position="158"/>
    </location>
</feature>
<dbReference type="GO" id="GO:0036157">
    <property type="term" value="C:outer dynein arm"/>
    <property type="evidence" value="ECO:0007669"/>
    <property type="project" value="TreeGrafter"/>
</dbReference>
<evidence type="ECO:0000256" key="6">
    <source>
        <dbReference type="ARBA" id="ARBA00022737"/>
    </source>
</evidence>
<evidence type="ECO:0000256" key="11">
    <source>
        <dbReference type="PROSITE-ProRule" id="PRU00221"/>
    </source>
</evidence>
<gene>
    <name evidence="13" type="ORF">HNY73_007846</name>
</gene>
<dbReference type="InterPro" id="IPR001680">
    <property type="entry name" value="WD40_rpt"/>
</dbReference>
<dbReference type="PROSITE" id="PS50082">
    <property type="entry name" value="WD_REPEATS_2"/>
    <property type="match status" value="1"/>
</dbReference>
<comment type="subcellular location">
    <subcellularLocation>
        <location evidence="1">Cytoplasm</location>
        <location evidence="1">Cytoskeleton</location>
        <location evidence="1">Cilium axoneme</location>
    </subcellularLocation>
</comment>
<keyword evidence="5" id="KW-0493">Microtubule</keyword>
<dbReference type="GO" id="GO:0045503">
    <property type="term" value="F:dynein light chain binding"/>
    <property type="evidence" value="ECO:0007669"/>
    <property type="project" value="TreeGrafter"/>
</dbReference>
<dbReference type="Gene3D" id="2.130.10.10">
    <property type="entry name" value="YVTN repeat-like/Quinoprotein amine dehydrogenase"/>
    <property type="match status" value="2"/>
</dbReference>
<evidence type="ECO:0000256" key="10">
    <source>
        <dbReference type="ARBA" id="ARBA00023273"/>
    </source>
</evidence>
<dbReference type="Pfam" id="PF00400">
    <property type="entry name" value="WD40"/>
    <property type="match status" value="1"/>
</dbReference>
<dbReference type="GO" id="GO:0036158">
    <property type="term" value="P:outer dynein arm assembly"/>
    <property type="evidence" value="ECO:0007669"/>
    <property type="project" value="TreeGrafter"/>
</dbReference>
<dbReference type="SUPFAM" id="SSF50978">
    <property type="entry name" value="WD40 repeat-like"/>
    <property type="match status" value="1"/>
</dbReference>
<evidence type="ECO:0000256" key="12">
    <source>
        <dbReference type="SAM" id="MobiDB-lite"/>
    </source>
</evidence>
<reference evidence="13" key="2">
    <citation type="submission" date="2020-06" db="EMBL/GenBank/DDBJ databases">
        <authorList>
            <person name="Sheffer M."/>
        </authorList>
    </citation>
    <scope>NUCLEOTIDE SEQUENCE</scope>
</reference>
<name>A0A8T0F6P6_ARGBR</name>
<evidence type="ECO:0000256" key="2">
    <source>
        <dbReference type="ARBA" id="ARBA00011059"/>
    </source>
</evidence>
<feature type="repeat" description="WD" evidence="11">
    <location>
        <begin position="425"/>
        <end position="467"/>
    </location>
</feature>
<dbReference type="InterPro" id="IPR015943">
    <property type="entry name" value="WD40/YVTN_repeat-like_dom_sf"/>
</dbReference>
<comment type="similarity">
    <text evidence="2">Belongs to the dynein intermediate chain family.</text>
</comment>
<evidence type="ECO:0000313" key="13">
    <source>
        <dbReference type="EMBL" id="KAF8786082.1"/>
    </source>
</evidence>
<dbReference type="SMART" id="SM00320">
    <property type="entry name" value="WD40"/>
    <property type="match status" value="6"/>
</dbReference>
<evidence type="ECO:0000313" key="14">
    <source>
        <dbReference type="Proteomes" id="UP000807504"/>
    </source>
</evidence>
<evidence type="ECO:0000256" key="4">
    <source>
        <dbReference type="ARBA" id="ARBA00022574"/>
    </source>
</evidence>
<dbReference type="Proteomes" id="UP000807504">
    <property type="component" value="Unassembled WGS sequence"/>
</dbReference>
<evidence type="ECO:0000256" key="3">
    <source>
        <dbReference type="ARBA" id="ARBA00022490"/>
    </source>
</evidence>